<evidence type="ECO:0000313" key="1">
    <source>
        <dbReference type="EMBL" id="MBP0496008.1"/>
    </source>
</evidence>
<keyword evidence="2" id="KW-1185">Reference proteome</keyword>
<evidence type="ECO:0000313" key="2">
    <source>
        <dbReference type="Proteomes" id="UP000677537"/>
    </source>
</evidence>
<comment type="caution">
    <text evidence="1">The sequence shown here is derived from an EMBL/GenBank/DDBJ whole genome shotgun (WGS) entry which is preliminary data.</text>
</comment>
<dbReference type="AlphaFoldDB" id="A0A940MXD6"/>
<dbReference type="Proteomes" id="UP000677537">
    <property type="component" value="Unassembled WGS sequence"/>
</dbReference>
<dbReference type="RefSeq" id="WP_209376803.1">
    <property type="nucleotide sequence ID" value="NZ_JAGIZA010000025.1"/>
</dbReference>
<dbReference type="EMBL" id="JAGIZA010000025">
    <property type="protein sequence ID" value="MBP0496008.1"/>
    <property type="molecule type" value="Genomic_DNA"/>
</dbReference>
<accession>A0A940MXD6</accession>
<organism evidence="1 2">
    <name type="scientific">Roseomonas indoligenes</name>
    <dbReference type="NCBI Taxonomy" id="2820811"/>
    <lineage>
        <taxon>Bacteria</taxon>
        <taxon>Pseudomonadati</taxon>
        <taxon>Pseudomonadota</taxon>
        <taxon>Alphaproteobacteria</taxon>
        <taxon>Acetobacterales</taxon>
        <taxon>Roseomonadaceae</taxon>
        <taxon>Roseomonas</taxon>
    </lineage>
</organism>
<protein>
    <recommendedName>
        <fullName evidence="3">YkuD domain-containing protein</fullName>
    </recommendedName>
</protein>
<name>A0A940MXD6_9PROT</name>
<evidence type="ECO:0008006" key="3">
    <source>
        <dbReference type="Google" id="ProtNLM"/>
    </source>
</evidence>
<reference evidence="1" key="1">
    <citation type="submission" date="2021-03" db="EMBL/GenBank/DDBJ databases">
        <authorList>
            <person name="So Y."/>
        </authorList>
    </citation>
    <scope>NUCLEOTIDE SEQUENCE</scope>
    <source>
        <strain evidence="1">SG15</strain>
    </source>
</reference>
<gene>
    <name evidence="1" type="ORF">J5Y10_24715</name>
</gene>
<proteinExistence type="predicted"/>
<sequence>MALKITFVKTGTNAENAVTGELTLFDGATVVKRSTAFSGGKGFNPLDDGKYRLRLDIRGDETTNEANTDGTLKPFYGIQKVGTNVKDAQGGVWDMQVEWGTIRSRLNPAAGAPDHGDYIHGKKRPKDWTHGCICDRSETILSHLWSLPSPPVGIDVTVSGGKSFDLEVLVPKNVATRG</sequence>